<evidence type="ECO:0000313" key="2">
    <source>
        <dbReference type="Proteomes" id="UP001519344"/>
    </source>
</evidence>
<dbReference type="EMBL" id="JAGGKV010000015">
    <property type="protein sequence ID" value="MBP1965687.1"/>
    <property type="molecule type" value="Genomic_DNA"/>
</dbReference>
<comment type="caution">
    <text evidence="1">The sequence shown here is derived from an EMBL/GenBank/DDBJ whole genome shotgun (WGS) entry which is preliminary data.</text>
</comment>
<evidence type="ECO:0000313" key="1">
    <source>
        <dbReference type="EMBL" id="MBP1965687.1"/>
    </source>
</evidence>
<proteinExistence type="predicted"/>
<name>A0ABS4I443_9BACL</name>
<protein>
    <submittedName>
        <fullName evidence="1">Parvulin-like peptidyl-prolyl isomerase</fullName>
    </submittedName>
</protein>
<dbReference type="Proteomes" id="UP001519344">
    <property type="component" value="Unassembled WGS sequence"/>
</dbReference>
<accession>A0ABS4I443</accession>
<sequence>MTGKNVDELLVNPEKAAEETISEENKRNYLKYREAFFEHANKLEVGKFSDIFIDQGNYVIVYCSNRIERGYKSLTEVHDEVYRMTMDKQFQVYIDRLSESADVQYLD</sequence>
<keyword evidence="2" id="KW-1185">Reference proteome</keyword>
<gene>
    <name evidence="1" type="ORF">J2Z65_004932</name>
</gene>
<organism evidence="1 2">
    <name type="scientific">Paenibacillus aceris</name>
    <dbReference type="NCBI Taxonomy" id="869555"/>
    <lineage>
        <taxon>Bacteria</taxon>
        <taxon>Bacillati</taxon>
        <taxon>Bacillota</taxon>
        <taxon>Bacilli</taxon>
        <taxon>Bacillales</taxon>
        <taxon>Paenibacillaceae</taxon>
        <taxon>Paenibacillus</taxon>
    </lineage>
</organism>
<reference evidence="1 2" key="1">
    <citation type="submission" date="2021-03" db="EMBL/GenBank/DDBJ databases">
        <title>Genomic Encyclopedia of Type Strains, Phase IV (KMG-IV): sequencing the most valuable type-strain genomes for metagenomic binning, comparative biology and taxonomic classification.</title>
        <authorList>
            <person name="Goeker M."/>
        </authorList>
    </citation>
    <scope>NUCLEOTIDE SEQUENCE [LARGE SCALE GENOMIC DNA]</scope>
    <source>
        <strain evidence="1 2">DSM 24950</strain>
    </source>
</reference>
<dbReference type="RefSeq" id="WP_167059506.1">
    <property type="nucleotide sequence ID" value="NZ_JAAOZR010000023.1"/>
</dbReference>